<dbReference type="AlphaFoldDB" id="A0A418Y0C5"/>
<gene>
    <name evidence="2" type="ORF">D4A39_09775</name>
</gene>
<protein>
    <submittedName>
        <fullName evidence="2">Uncharacterized protein</fullName>
    </submittedName>
</protein>
<comment type="caution">
    <text evidence="2">The sequence shown here is derived from an EMBL/GenBank/DDBJ whole genome shotgun (WGS) entry which is preliminary data.</text>
</comment>
<name>A0A418Y0C5_9GAMM</name>
<evidence type="ECO:0000313" key="2">
    <source>
        <dbReference type="EMBL" id="RJG18734.1"/>
    </source>
</evidence>
<dbReference type="EMBL" id="QYYA01000002">
    <property type="protein sequence ID" value="RJG18734.1"/>
    <property type="molecule type" value="Genomic_DNA"/>
</dbReference>
<evidence type="ECO:0000256" key="1">
    <source>
        <dbReference type="SAM" id="Phobius"/>
    </source>
</evidence>
<proteinExistence type="predicted"/>
<evidence type="ECO:0000313" key="3">
    <source>
        <dbReference type="Proteomes" id="UP000283734"/>
    </source>
</evidence>
<keyword evidence="1" id="KW-1133">Transmembrane helix</keyword>
<reference evidence="2 3" key="1">
    <citation type="submission" date="2018-09" db="EMBL/GenBank/DDBJ databases">
        <title>Alcanivorax profundi sp. nov., isolated from 1000 m-depth seawater of the Mariana Trench.</title>
        <authorList>
            <person name="Liu J."/>
        </authorList>
    </citation>
    <scope>NUCLEOTIDE SEQUENCE [LARGE SCALE GENOMIC DNA]</scope>
    <source>
        <strain evidence="2 3">MTEO17</strain>
    </source>
</reference>
<feature type="transmembrane region" description="Helical" evidence="1">
    <location>
        <begin position="78"/>
        <end position="101"/>
    </location>
</feature>
<keyword evidence="3" id="KW-1185">Reference proteome</keyword>
<feature type="transmembrane region" description="Helical" evidence="1">
    <location>
        <begin position="46"/>
        <end position="66"/>
    </location>
</feature>
<sequence>MLNTFLEYYTQHPWLVVPLAILSAVGVGLLWMGWLTLMITAFGQKLWLWGFAILLLPVPASQGFALRYRTLNPWANRLVWWGLVLSLPILALTAWWAVLALTAQG</sequence>
<accession>A0A418Y0C5</accession>
<keyword evidence="1" id="KW-0472">Membrane</keyword>
<keyword evidence="1" id="KW-0812">Transmembrane</keyword>
<dbReference type="Proteomes" id="UP000283734">
    <property type="component" value="Unassembled WGS sequence"/>
</dbReference>
<organism evidence="2 3">
    <name type="scientific">Alcanivorax profundi</name>
    <dbReference type="NCBI Taxonomy" id="2338368"/>
    <lineage>
        <taxon>Bacteria</taxon>
        <taxon>Pseudomonadati</taxon>
        <taxon>Pseudomonadota</taxon>
        <taxon>Gammaproteobacteria</taxon>
        <taxon>Oceanospirillales</taxon>
        <taxon>Alcanivoracaceae</taxon>
        <taxon>Alcanivorax</taxon>
    </lineage>
</organism>
<feature type="transmembrane region" description="Helical" evidence="1">
    <location>
        <begin position="12"/>
        <end position="34"/>
    </location>
</feature>